<sequence>SCSATTCVRPTVKVLLSAVICRPVPGLIAWAPVRVAVSVTKAPSSPASARVRDEARVLGVDLGEEAEVEQVRCLERDAGAGEALDRHALKLVGDGEQAVGNGLVRDDELVLRLRSGERLGGVEPEVGAVRQADREALAVAVAEGLDRGVAGRDRLQSALVDGALDAPPGHVAEHPGRRDDHARADRTRRAARRADDRGDRERSPLAHPSGRRGQDLAHGRHANHRSLRACCGRVKHGRNGALFHSITIGPAQANAPRTHRTSNGAAPWTSPPSARSASRTPATTSCSRPERSSSRAARG</sequence>
<name>A0A0L0BTD7_LUCCU</name>
<dbReference type="EMBL" id="JRES01001382">
    <property type="protein sequence ID" value="KNC23253.1"/>
    <property type="molecule type" value="Genomic_DNA"/>
</dbReference>
<feature type="region of interest" description="Disordered" evidence="1">
    <location>
        <begin position="249"/>
        <end position="299"/>
    </location>
</feature>
<protein>
    <submittedName>
        <fullName evidence="2">Uncharacterized protein</fullName>
    </submittedName>
</protein>
<dbReference type="Proteomes" id="UP000037069">
    <property type="component" value="Unassembled WGS sequence"/>
</dbReference>
<reference evidence="2 3" key="1">
    <citation type="journal article" date="2015" name="Nat. Commun.">
        <title>Lucilia cuprina genome unlocks parasitic fly biology to underpin future interventions.</title>
        <authorList>
            <person name="Anstead C.A."/>
            <person name="Korhonen P.K."/>
            <person name="Young N.D."/>
            <person name="Hall R.S."/>
            <person name="Jex A.R."/>
            <person name="Murali S.C."/>
            <person name="Hughes D.S."/>
            <person name="Lee S.F."/>
            <person name="Perry T."/>
            <person name="Stroehlein A.J."/>
            <person name="Ansell B.R."/>
            <person name="Breugelmans B."/>
            <person name="Hofmann A."/>
            <person name="Qu J."/>
            <person name="Dugan S."/>
            <person name="Lee S.L."/>
            <person name="Chao H."/>
            <person name="Dinh H."/>
            <person name="Han Y."/>
            <person name="Doddapaneni H.V."/>
            <person name="Worley K.C."/>
            <person name="Muzny D.M."/>
            <person name="Ioannidis P."/>
            <person name="Waterhouse R.M."/>
            <person name="Zdobnov E.M."/>
            <person name="James P.J."/>
            <person name="Bagnall N.H."/>
            <person name="Kotze A.C."/>
            <person name="Gibbs R.A."/>
            <person name="Richards S."/>
            <person name="Batterham P."/>
            <person name="Gasser R.B."/>
        </authorList>
    </citation>
    <scope>NUCLEOTIDE SEQUENCE [LARGE SCALE GENOMIC DNA]</scope>
    <source>
        <strain evidence="2 3">LS</strain>
        <tissue evidence="2">Full body</tissue>
    </source>
</reference>
<accession>A0A0L0BTD7</accession>
<evidence type="ECO:0000256" key="1">
    <source>
        <dbReference type="SAM" id="MobiDB-lite"/>
    </source>
</evidence>
<feature type="non-terminal residue" evidence="2">
    <location>
        <position position="299"/>
    </location>
</feature>
<organism evidence="2 3">
    <name type="scientific">Lucilia cuprina</name>
    <name type="common">Green bottle fly</name>
    <name type="synonym">Australian sheep blowfly</name>
    <dbReference type="NCBI Taxonomy" id="7375"/>
    <lineage>
        <taxon>Eukaryota</taxon>
        <taxon>Metazoa</taxon>
        <taxon>Ecdysozoa</taxon>
        <taxon>Arthropoda</taxon>
        <taxon>Hexapoda</taxon>
        <taxon>Insecta</taxon>
        <taxon>Pterygota</taxon>
        <taxon>Neoptera</taxon>
        <taxon>Endopterygota</taxon>
        <taxon>Diptera</taxon>
        <taxon>Brachycera</taxon>
        <taxon>Muscomorpha</taxon>
        <taxon>Oestroidea</taxon>
        <taxon>Calliphoridae</taxon>
        <taxon>Luciliinae</taxon>
        <taxon>Lucilia</taxon>
    </lineage>
</organism>
<feature type="compositionally biased region" description="Basic and acidic residues" evidence="1">
    <location>
        <begin position="171"/>
        <end position="204"/>
    </location>
</feature>
<feature type="compositionally biased region" description="Low complexity" evidence="1">
    <location>
        <begin position="265"/>
        <end position="287"/>
    </location>
</feature>
<feature type="non-terminal residue" evidence="2">
    <location>
        <position position="1"/>
    </location>
</feature>
<evidence type="ECO:0000313" key="3">
    <source>
        <dbReference type="Proteomes" id="UP000037069"/>
    </source>
</evidence>
<keyword evidence="3" id="KW-1185">Reference proteome</keyword>
<proteinExistence type="predicted"/>
<gene>
    <name evidence="2" type="ORF">FF38_11587</name>
</gene>
<comment type="caution">
    <text evidence="2">The sequence shown here is derived from an EMBL/GenBank/DDBJ whole genome shotgun (WGS) entry which is preliminary data.</text>
</comment>
<feature type="region of interest" description="Disordered" evidence="1">
    <location>
        <begin position="162"/>
        <end position="222"/>
    </location>
</feature>
<evidence type="ECO:0000313" key="2">
    <source>
        <dbReference type="EMBL" id="KNC23253.1"/>
    </source>
</evidence>
<dbReference type="AlphaFoldDB" id="A0A0L0BTD7"/>